<evidence type="ECO:0000256" key="12">
    <source>
        <dbReference type="SAM" id="Phobius"/>
    </source>
</evidence>
<sequence>MAAEDAEAAEADARLLFGPTDYAMFAVMMAVSALVGVYYGCYKRQRTVQDYLLGGKTMGIFPIAMSLIASNVSGITMLGVPAEMYTYGVGYAALNFSAVLVCVAVVRWFVPVFFKLQFTSSYEYLEHRFNRSVRLVASFLFGLGLLLYLPVVIYVPCLAFNYVSGIALHVIAPAVMLICIFYTTVGGLKAVVWTDALQLVVLVASSVVVISLGVVMIGGPAELFSRAGAGGRLDLFNMDPSPLARTTFWTVFIGSIPDIAANHAVHPTAVQRFLSVPTQLQAQRAAVFLCAGYILTKALSCLTGLLVFATYHACDPLKTRAIKKPDQLVPFFVMDVARAVPGLAGLYIAGVFSAALSTMSSGLNTLAGTVYEDFLVHFVSRRARPPTDKEASLIVKGLALLVGLLCMLLMFVVERLGSVLQVTYTLGGVTGGAQLGLFVLGMFVPWANTAGAMAGGLSSLLLMSWVVGGSQAALASRRLVYPWLATRVDGCASNVTDILSDDHMTWVNSVGKVADPHDTFVLYRVSYYYYTMLGAGIVVVVGLVVSLLTGPQDAGAVNRDLLSPAIHGFLPPPVAKPTAPRAASTVATQRC</sequence>
<feature type="transmembrane region" description="Helical" evidence="12">
    <location>
        <begin position="332"/>
        <end position="356"/>
    </location>
</feature>
<feature type="transmembrane region" description="Helical" evidence="12">
    <location>
        <begin position="60"/>
        <end position="80"/>
    </location>
</feature>
<dbReference type="InterPro" id="IPR001734">
    <property type="entry name" value="Na/solute_symporter"/>
</dbReference>
<accession>A0AAV7XZ53</accession>
<feature type="transmembrane region" description="Helical" evidence="12">
    <location>
        <begin position="424"/>
        <end position="444"/>
    </location>
</feature>
<protein>
    <recommendedName>
        <fullName evidence="15">Sodium-coupled monocarboxylate transporter 1-like</fullName>
    </recommendedName>
</protein>
<feature type="transmembrane region" description="Helical" evidence="12">
    <location>
        <begin position="162"/>
        <end position="184"/>
    </location>
</feature>
<evidence type="ECO:0000256" key="4">
    <source>
        <dbReference type="ARBA" id="ARBA00022475"/>
    </source>
</evidence>
<dbReference type="CDD" id="cd11492">
    <property type="entry name" value="SLC5sbd_NIS-SMVT"/>
    <property type="match status" value="1"/>
</dbReference>
<evidence type="ECO:0000256" key="9">
    <source>
        <dbReference type="ARBA" id="ARBA00023136"/>
    </source>
</evidence>
<reference evidence="13" key="1">
    <citation type="submission" date="2022-12" db="EMBL/GenBank/DDBJ databases">
        <title>Chromosome-level genome assembly of the bean flower thrips Megalurothrips usitatus.</title>
        <authorList>
            <person name="Ma L."/>
            <person name="Liu Q."/>
            <person name="Li H."/>
            <person name="Cai W."/>
        </authorList>
    </citation>
    <scope>NUCLEOTIDE SEQUENCE</scope>
    <source>
        <strain evidence="13">Cailab_2022a</strain>
    </source>
</reference>
<keyword evidence="5 12" id="KW-0812">Transmembrane</keyword>
<keyword evidence="3" id="KW-0813">Transport</keyword>
<feature type="transmembrane region" description="Helical" evidence="12">
    <location>
        <begin position="92"/>
        <end position="114"/>
    </location>
</feature>
<dbReference type="AlphaFoldDB" id="A0AAV7XZ53"/>
<keyword evidence="4" id="KW-1003">Cell membrane</keyword>
<keyword evidence="14" id="KW-1185">Reference proteome</keyword>
<dbReference type="Proteomes" id="UP001075354">
    <property type="component" value="Chromosome 1"/>
</dbReference>
<proteinExistence type="inferred from homology"/>
<keyword evidence="10" id="KW-0739">Sodium transport</keyword>
<feature type="transmembrane region" description="Helical" evidence="12">
    <location>
        <begin position="285"/>
        <end position="311"/>
    </location>
</feature>
<evidence type="ECO:0000256" key="3">
    <source>
        <dbReference type="ARBA" id="ARBA00022448"/>
    </source>
</evidence>
<dbReference type="PROSITE" id="PS50283">
    <property type="entry name" value="NA_SOLUT_SYMP_3"/>
    <property type="match status" value="1"/>
</dbReference>
<dbReference type="InterPro" id="IPR038377">
    <property type="entry name" value="Na/Glc_symporter_sf"/>
</dbReference>
<evidence type="ECO:0000313" key="13">
    <source>
        <dbReference type="EMBL" id="KAJ1532030.1"/>
    </source>
</evidence>
<dbReference type="GO" id="GO:0006814">
    <property type="term" value="P:sodium ion transport"/>
    <property type="evidence" value="ECO:0007669"/>
    <property type="project" value="UniProtKB-KW"/>
</dbReference>
<dbReference type="GO" id="GO:0005886">
    <property type="term" value="C:plasma membrane"/>
    <property type="evidence" value="ECO:0007669"/>
    <property type="project" value="UniProtKB-SubCell"/>
</dbReference>
<evidence type="ECO:0000256" key="10">
    <source>
        <dbReference type="ARBA" id="ARBA00023201"/>
    </source>
</evidence>
<dbReference type="InterPro" id="IPR051163">
    <property type="entry name" value="Sodium:Solute_Symporter_SSF"/>
</dbReference>
<dbReference type="PANTHER" id="PTHR42985:SF21">
    <property type="entry name" value="SODIUM-DEPENDENT MULTIVITAMIN TRANSPORTER-LIKE PROTEIN"/>
    <property type="match status" value="1"/>
</dbReference>
<dbReference type="Gene3D" id="1.20.1730.10">
    <property type="entry name" value="Sodium/glucose cotransporter"/>
    <property type="match status" value="1"/>
</dbReference>
<feature type="transmembrane region" description="Helical" evidence="12">
    <location>
        <begin position="527"/>
        <end position="548"/>
    </location>
</feature>
<comment type="subcellular location">
    <subcellularLocation>
        <location evidence="1">Cell membrane</location>
        <topology evidence="1">Multi-pass membrane protein</topology>
    </subcellularLocation>
</comment>
<evidence type="ECO:0000256" key="5">
    <source>
        <dbReference type="ARBA" id="ARBA00022692"/>
    </source>
</evidence>
<evidence type="ECO:0008006" key="15">
    <source>
        <dbReference type="Google" id="ProtNLM"/>
    </source>
</evidence>
<feature type="transmembrane region" description="Helical" evidence="12">
    <location>
        <begin position="450"/>
        <end position="468"/>
    </location>
</feature>
<feature type="transmembrane region" description="Helical" evidence="12">
    <location>
        <begin position="22"/>
        <end position="39"/>
    </location>
</feature>
<comment type="similarity">
    <text evidence="2 11">Belongs to the sodium:solute symporter (SSF) (TC 2.A.21) family.</text>
</comment>
<gene>
    <name evidence="13" type="ORF">ONE63_000664</name>
</gene>
<evidence type="ECO:0000256" key="1">
    <source>
        <dbReference type="ARBA" id="ARBA00004651"/>
    </source>
</evidence>
<evidence type="ECO:0000256" key="7">
    <source>
        <dbReference type="ARBA" id="ARBA00023053"/>
    </source>
</evidence>
<dbReference type="NCBIfam" id="TIGR00813">
    <property type="entry name" value="sss"/>
    <property type="match status" value="1"/>
</dbReference>
<keyword evidence="9 12" id="KW-0472">Membrane</keyword>
<feature type="transmembrane region" description="Helical" evidence="12">
    <location>
        <begin position="135"/>
        <end position="156"/>
    </location>
</feature>
<evidence type="ECO:0000256" key="11">
    <source>
        <dbReference type="RuleBase" id="RU362091"/>
    </source>
</evidence>
<evidence type="ECO:0000256" key="6">
    <source>
        <dbReference type="ARBA" id="ARBA00022989"/>
    </source>
</evidence>
<name>A0AAV7XZ53_9NEOP</name>
<keyword evidence="6 12" id="KW-1133">Transmembrane helix</keyword>
<comment type="caution">
    <text evidence="13">The sequence shown here is derived from an EMBL/GenBank/DDBJ whole genome shotgun (WGS) entry which is preliminary data.</text>
</comment>
<dbReference type="Pfam" id="PF00474">
    <property type="entry name" value="SSF"/>
    <property type="match status" value="1"/>
</dbReference>
<dbReference type="PANTHER" id="PTHR42985">
    <property type="entry name" value="SODIUM-COUPLED MONOCARBOXYLATE TRANSPORTER"/>
    <property type="match status" value="1"/>
</dbReference>
<evidence type="ECO:0000256" key="8">
    <source>
        <dbReference type="ARBA" id="ARBA00023065"/>
    </source>
</evidence>
<keyword evidence="8" id="KW-0406">Ion transport</keyword>
<dbReference type="EMBL" id="JAPTSV010000001">
    <property type="protein sequence ID" value="KAJ1532030.1"/>
    <property type="molecule type" value="Genomic_DNA"/>
</dbReference>
<feature type="transmembrane region" description="Helical" evidence="12">
    <location>
        <begin position="393"/>
        <end position="412"/>
    </location>
</feature>
<keyword evidence="7" id="KW-0915">Sodium</keyword>
<organism evidence="13 14">
    <name type="scientific">Megalurothrips usitatus</name>
    <name type="common">bean blossom thrips</name>
    <dbReference type="NCBI Taxonomy" id="439358"/>
    <lineage>
        <taxon>Eukaryota</taxon>
        <taxon>Metazoa</taxon>
        <taxon>Ecdysozoa</taxon>
        <taxon>Arthropoda</taxon>
        <taxon>Hexapoda</taxon>
        <taxon>Insecta</taxon>
        <taxon>Pterygota</taxon>
        <taxon>Neoptera</taxon>
        <taxon>Paraneoptera</taxon>
        <taxon>Thysanoptera</taxon>
        <taxon>Terebrantia</taxon>
        <taxon>Thripoidea</taxon>
        <taxon>Thripidae</taxon>
        <taxon>Megalurothrips</taxon>
    </lineage>
</organism>
<evidence type="ECO:0000313" key="14">
    <source>
        <dbReference type="Proteomes" id="UP001075354"/>
    </source>
</evidence>
<evidence type="ECO:0000256" key="2">
    <source>
        <dbReference type="ARBA" id="ARBA00006434"/>
    </source>
</evidence>
<feature type="transmembrane region" description="Helical" evidence="12">
    <location>
        <begin position="196"/>
        <end position="217"/>
    </location>
</feature>
<dbReference type="GO" id="GO:0015293">
    <property type="term" value="F:symporter activity"/>
    <property type="evidence" value="ECO:0007669"/>
    <property type="project" value="TreeGrafter"/>
</dbReference>